<name>A0A6G1CVL0_9ORYZ</name>
<sequence>MARAQTLRRASELQLQHNGRRRAGDTDHPTAWTRIFLAGGHCGEVAAAGARATNTAARSCGTGKNERRDRPQQQRFTLFPGLGFLGAGGHTVAGGNALAADVGVTQPAASPPSGRAVVVSLAPPLTRIGGSAANSDDSSSSSSSPIGAS</sequence>
<organism evidence="2 3">
    <name type="scientific">Oryza meyeriana var. granulata</name>
    <dbReference type="NCBI Taxonomy" id="110450"/>
    <lineage>
        <taxon>Eukaryota</taxon>
        <taxon>Viridiplantae</taxon>
        <taxon>Streptophyta</taxon>
        <taxon>Embryophyta</taxon>
        <taxon>Tracheophyta</taxon>
        <taxon>Spermatophyta</taxon>
        <taxon>Magnoliopsida</taxon>
        <taxon>Liliopsida</taxon>
        <taxon>Poales</taxon>
        <taxon>Poaceae</taxon>
        <taxon>BOP clade</taxon>
        <taxon>Oryzoideae</taxon>
        <taxon>Oryzeae</taxon>
        <taxon>Oryzinae</taxon>
        <taxon>Oryza</taxon>
        <taxon>Oryza meyeriana</taxon>
    </lineage>
</organism>
<feature type="compositionally biased region" description="Low complexity" evidence="1">
    <location>
        <begin position="135"/>
        <end position="149"/>
    </location>
</feature>
<evidence type="ECO:0000256" key="1">
    <source>
        <dbReference type="SAM" id="MobiDB-lite"/>
    </source>
</evidence>
<feature type="region of interest" description="Disordered" evidence="1">
    <location>
        <begin position="127"/>
        <end position="149"/>
    </location>
</feature>
<feature type="region of interest" description="Disordered" evidence="1">
    <location>
        <begin position="1"/>
        <end position="27"/>
    </location>
</feature>
<evidence type="ECO:0000313" key="2">
    <source>
        <dbReference type="EMBL" id="KAF0904177.1"/>
    </source>
</evidence>
<dbReference type="AlphaFoldDB" id="A0A6G1CVL0"/>
<dbReference type="Proteomes" id="UP000479710">
    <property type="component" value="Unassembled WGS sequence"/>
</dbReference>
<reference evidence="2 3" key="1">
    <citation type="submission" date="2019-11" db="EMBL/GenBank/DDBJ databases">
        <title>Whole genome sequence of Oryza granulata.</title>
        <authorList>
            <person name="Li W."/>
        </authorList>
    </citation>
    <scope>NUCLEOTIDE SEQUENCE [LARGE SCALE GENOMIC DNA]</scope>
    <source>
        <strain evidence="3">cv. Menghai</strain>
        <tissue evidence="2">Leaf</tissue>
    </source>
</reference>
<dbReference type="EMBL" id="SPHZ02000008">
    <property type="protein sequence ID" value="KAF0904177.1"/>
    <property type="molecule type" value="Genomic_DNA"/>
</dbReference>
<evidence type="ECO:0000313" key="3">
    <source>
        <dbReference type="Proteomes" id="UP000479710"/>
    </source>
</evidence>
<keyword evidence="3" id="KW-1185">Reference proteome</keyword>
<proteinExistence type="predicted"/>
<feature type="region of interest" description="Disordered" evidence="1">
    <location>
        <begin position="51"/>
        <end position="73"/>
    </location>
</feature>
<comment type="caution">
    <text evidence="2">The sequence shown here is derived from an EMBL/GenBank/DDBJ whole genome shotgun (WGS) entry which is preliminary data.</text>
</comment>
<accession>A0A6G1CVL0</accession>
<gene>
    <name evidence="2" type="ORF">E2562_032556</name>
</gene>
<protein>
    <submittedName>
        <fullName evidence="2">Uncharacterized protein</fullName>
    </submittedName>
</protein>